<feature type="coiled-coil region" evidence="14">
    <location>
        <begin position="3043"/>
        <end position="3112"/>
    </location>
</feature>
<dbReference type="Pfam" id="PF18199">
    <property type="entry name" value="Dynein_C"/>
    <property type="match status" value="1"/>
</dbReference>
<dbReference type="InterPro" id="IPR004273">
    <property type="entry name" value="Dynein_heavy_D6_P-loop"/>
</dbReference>
<dbReference type="Gene3D" id="1.10.8.1220">
    <property type="match status" value="1"/>
</dbReference>
<dbReference type="Gene3D" id="3.20.180.20">
    <property type="entry name" value="Dynein heavy chain, N-terminal domain 2"/>
    <property type="match status" value="1"/>
</dbReference>
<dbReference type="GO" id="GO:0005524">
    <property type="term" value="F:ATP binding"/>
    <property type="evidence" value="ECO:0007669"/>
    <property type="project" value="UniProtKB-KW"/>
</dbReference>
<dbReference type="Gene3D" id="1.20.58.1120">
    <property type="match status" value="1"/>
</dbReference>
<dbReference type="InterPro" id="IPR042222">
    <property type="entry name" value="Dynein_2_N"/>
</dbReference>
<organism evidence="17 18">
    <name type="scientific">Stentor coeruleus</name>
    <dbReference type="NCBI Taxonomy" id="5963"/>
    <lineage>
        <taxon>Eukaryota</taxon>
        <taxon>Sar</taxon>
        <taxon>Alveolata</taxon>
        <taxon>Ciliophora</taxon>
        <taxon>Postciliodesmatophora</taxon>
        <taxon>Heterotrichea</taxon>
        <taxon>Heterotrichida</taxon>
        <taxon>Stentoridae</taxon>
        <taxon>Stentor</taxon>
    </lineage>
</organism>
<evidence type="ECO:0000256" key="2">
    <source>
        <dbReference type="ARBA" id="ARBA00008887"/>
    </source>
</evidence>
<keyword evidence="12" id="KW-0206">Cytoskeleton</keyword>
<dbReference type="FunFam" id="1.10.8.710:FF:000001">
    <property type="entry name" value="Dynein axonemal heavy chain 2"/>
    <property type="match status" value="1"/>
</dbReference>
<keyword evidence="5" id="KW-0677">Repeat</keyword>
<dbReference type="InterPro" id="IPR024317">
    <property type="entry name" value="Dynein_heavy_chain_D4_dom"/>
</dbReference>
<dbReference type="InterPro" id="IPR041466">
    <property type="entry name" value="Dynein_AAA5_ext"/>
</dbReference>
<dbReference type="FunFam" id="3.40.50.300:FF:000320">
    <property type="entry name" value="Dynein, axonemal, heavy chain 5"/>
    <property type="match status" value="1"/>
</dbReference>
<dbReference type="GO" id="GO:0005930">
    <property type="term" value="C:axoneme"/>
    <property type="evidence" value="ECO:0007669"/>
    <property type="project" value="UniProtKB-SubCell"/>
</dbReference>
<feature type="region of interest" description="Disordered" evidence="15">
    <location>
        <begin position="1"/>
        <end position="32"/>
    </location>
</feature>
<dbReference type="Pfam" id="PF18198">
    <property type="entry name" value="AAA_lid_11"/>
    <property type="match status" value="1"/>
</dbReference>
<dbReference type="FunFam" id="1.20.140.100:FF:000001">
    <property type="entry name" value="dynein heavy chain 17, axonemal"/>
    <property type="match status" value="1"/>
</dbReference>
<dbReference type="InterPro" id="IPR054354">
    <property type="entry name" value="DYNC2H1-like_lid"/>
</dbReference>
<dbReference type="GO" id="GO:0045505">
    <property type="term" value="F:dynein intermediate chain binding"/>
    <property type="evidence" value="ECO:0007669"/>
    <property type="project" value="InterPro"/>
</dbReference>
<dbReference type="FunFam" id="1.20.920.30:FF:000002">
    <property type="entry name" value="Dynein axonemal heavy chain 3"/>
    <property type="match status" value="1"/>
</dbReference>
<dbReference type="Gene3D" id="1.10.287.2620">
    <property type="match status" value="1"/>
</dbReference>
<evidence type="ECO:0000256" key="9">
    <source>
        <dbReference type="ARBA" id="ARBA00023054"/>
    </source>
</evidence>
<dbReference type="PROSITE" id="PS00675">
    <property type="entry name" value="SIGMA54_INTERACT_1"/>
    <property type="match status" value="1"/>
</dbReference>
<dbReference type="InterPro" id="IPR025662">
    <property type="entry name" value="Sigma_54_int_dom_ATP-bd_1"/>
</dbReference>
<dbReference type="InterPro" id="IPR003593">
    <property type="entry name" value="AAA+_ATPase"/>
</dbReference>
<evidence type="ECO:0000256" key="3">
    <source>
        <dbReference type="ARBA" id="ARBA00022490"/>
    </source>
</evidence>
<evidence type="ECO:0000313" key="17">
    <source>
        <dbReference type="EMBL" id="OMJ79537.1"/>
    </source>
</evidence>
<dbReference type="Pfam" id="PF12775">
    <property type="entry name" value="AAA_7"/>
    <property type="match status" value="1"/>
</dbReference>
<evidence type="ECO:0000256" key="1">
    <source>
        <dbReference type="ARBA" id="ARBA00004430"/>
    </source>
</evidence>
<dbReference type="InterPro" id="IPR042219">
    <property type="entry name" value="AAA_lid_11_sf"/>
</dbReference>
<dbReference type="Pfam" id="PF03028">
    <property type="entry name" value="Dynein_heavy"/>
    <property type="match status" value="1"/>
</dbReference>
<dbReference type="Gene3D" id="1.20.920.20">
    <property type="match status" value="1"/>
</dbReference>
<keyword evidence="13" id="KW-0966">Cell projection</keyword>
<keyword evidence="8" id="KW-0243">Dynein</keyword>
<dbReference type="InterPro" id="IPR042228">
    <property type="entry name" value="Dynein_linker_3"/>
</dbReference>
<dbReference type="FunFam" id="3.40.50.300:FF:000044">
    <property type="entry name" value="Dynein heavy chain 5, axonemal"/>
    <property type="match status" value="1"/>
</dbReference>
<dbReference type="Proteomes" id="UP000187209">
    <property type="component" value="Unassembled WGS sequence"/>
</dbReference>
<dbReference type="InterPro" id="IPR013602">
    <property type="entry name" value="Dynein_heavy_linker"/>
</dbReference>
<dbReference type="InterPro" id="IPR041228">
    <property type="entry name" value="Dynein_C"/>
</dbReference>
<evidence type="ECO:0000313" key="18">
    <source>
        <dbReference type="Proteomes" id="UP000187209"/>
    </source>
</evidence>
<keyword evidence="7" id="KW-0067">ATP-binding</keyword>
<dbReference type="GO" id="GO:0051959">
    <property type="term" value="F:dynein light intermediate chain binding"/>
    <property type="evidence" value="ECO:0007669"/>
    <property type="project" value="InterPro"/>
</dbReference>
<comment type="similarity">
    <text evidence="2">Belongs to the dynein heavy chain family.</text>
</comment>
<keyword evidence="10" id="KW-0969">Cilium</keyword>
<proteinExistence type="inferred from homology"/>
<dbReference type="FunFam" id="3.10.490.20:FF:000009">
    <property type="entry name" value="Dynein heavy chain 4"/>
    <property type="match status" value="1"/>
</dbReference>
<dbReference type="PANTHER" id="PTHR22878">
    <property type="entry name" value="DYNEIN HEAVY CHAIN 6, AXONEMAL-LIKE-RELATED"/>
    <property type="match status" value="1"/>
</dbReference>
<dbReference type="Pfam" id="PF12774">
    <property type="entry name" value="AAA_6"/>
    <property type="match status" value="1"/>
</dbReference>
<dbReference type="FunFam" id="1.20.920.20:FF:000001">
    <property type="entry name" value="dynein heavy chain 2, axonemal"/>
    <property type="match status" value="1"/>
</dbReference>
<reference evidence="17 18" key="1">
    <citation type="submission" date="2016-11" db="EMBL/GenBank/DDBJ databases">
        <title>The macronuclear genome of Stentor coeruleus: a giant cell with tiny introns.</title>
        <authorList>
            <person name="Slabodnick M."/>
            <person name="Ruby J.G."/>
            <person name="Reiff S.B."/>
            <person name="Swart E.C."/>
            <person name="Gosai S."/>
            <person name="Prabakaran S."/>
            <person name="Witkowska E."/>
            <person name="Larue G.E."/>
            <person name="Fisher S."/>
            <person name="Freeman R.M."/>
            <person name="Gunawardena J."/>
            <person name="Chu W."/>
            <person name="Stover N.A."/>
            <person name="Gregory B.D."/>
            <person name="Nowacki M."/>
            <person name="Derisi J."/>
            <person name="Roy S.W."/>
            <person name="Marshall W.F."/>
            <person name="Sood P."/>
        </authorList>
    </citation>
    <scope>NUCLEOTIDE SEQUENCE [LARGE SCALE GENOMIC DNA]</scope>
    <source>
        <strain evidence="17">WM001</strain>
    </source>
</reference>
<dbReference type="InterPro" id="IPR026983">
    <property type="entry name" value="DHC"/>
</dbReference>
<dbReference type="Gene3D" id="3.40.50.300">
    <property type="entry name" value="P-loop containing nucleotide triphosphate hydrolases"/>
    <property type="match status" value="5"/>
</dbReference>
<dbReference type="Gene3D" id="1.10.8.710">
    <property type="match status" value="1"/>
</dbReference>
<evidence type="ECO:0000256" key="6">
    <source>
        <dbReference type="ARBA" id="ARBA00022741"/>
    </source>
</evidence>
<keyword evidence="9 14" id="KW-0175">Coiled coil</keyword>
<accession>A0A1R2BSA3</accession>
<sequence>MISIDKFVKKKPSKPNQAEGVSSTLPKKTKESLTSITESYNTMSTSCIFKSSSKLLSSDDSSQSIFLRSTIPNLNTYSSIQVLPSLQQKPFQGIHNNKPKRRTKALKAFQKLSPKTSFTSFMVFSKAEDVREKELLGALDYEKIETPKKRSFSESKPPYSETIPLNKLKDSSKKKTKADFTKCLPLDIYDPIIDPLNPEKILEKYSLDGEIIKGYSKWFFGNGTYEWRSCTIESYDNEKEQYLIKWPNDHKKYVSRINLRFENEDEKEFELRITEARKCREDAEIALRYNAMILQNTHKIPNFPTALISQIILFLSGKSKSNLIYYRNAEDYIKIPLNEKFNPKRFLWKEIVTHVVDESHLAKSAGVATHAEFITKFLNNIKEISLFTYKNTTNKYSYKEKVIDLFNEVEENWNLLSKNLDFQSRNREYIECTVFSSKLKGLSNIYQDHLSIPKPQMNSVRFVLTFKTFKENSFLKTCDTISILQRIHDTVLSLDTYSLFPCFSLKSVTIDEFIEKYEDFSNTFLNLIQNVIFDSQCDIQEILTREDTKRMERNAIKIKERVHSKQILELEESLPIELINFAKKLIRVCNMKLEDKIRDCLNISLQFVHKEFYKTKNLLQHKLGKGPFEPENLDIIKNEGSNFLNIDLLVNWNEQKVVTNPETATLKSKLFSFLNRVLQKISDLRCITTIQTGPSRANGYLQILEINSERYLQSLSNLELNILYQFQLIEAFILKIEPYYFTLSLVPSEVFQEFKKKNNDEIENEIYRLKRNEVEISEILAPENCSIGIWVINGAKVKRDMINSIEKVVEELFKLLLEDSKSKVSQIQTQYNEVLIAIDFIPANIEELEDIRKFISINFNTKIEFIDDELHYLFNNLEVLEGYFHHISYELYSKCWKCMGYTKELEKTRSKSLQTVSELLIVFTSQIKEQKLKLFNDIEAMGEKLDELKKEDNLDLHDKMSLEFSILKNDIQEAATSAKQINSREIIIEEEPSDFKLLDEIKREFTPYCKLWFFIRDFIERYPVWMSGPIGTLNRDLISTEINTYLNEIAKMEKGPFSQNPAALKLCKEFLIKVNTFKPYIPVIRAFNNPGMKERHWIEIQSKTKIRFSLNKNISLQLMIDNKIMDHLELLENVSELANKEMGLENAKKKMENEWSDINFEFSEFKGSYILINTDIVWDALNEHLMRTQAMLSSSFIKFIINEMILWKNNLLRIQDILENWEKFQRNWQYLQPIFASHDISRQLPHAANKFKSINSQWENIMNTVVANPNVYESCIGQPKILEIFYYGNESLESILKNLNEYLLSKRKAFPRFYFLSNEELVIILSNSQDLVSIQKYIVKCFEAIASVIIEDKKIVGMNSPEGEKVRFNNKIEFYVDDEIKSIEIWMIDIEVEMRRCLEDLLVKATKDWSLDLKTWVNRWPSQLIHASLMALWTHGAEKSIPDGVLGEFLQSQEEKLSILVDIVRGGLSNLERSTFSTMVVLDVHNKDIIENLINRKTTRIDEFSWFSQMRYYLVGNIMEIRMLDCIREYGYEYLGNTNRLVITGLTDRCYMTLMSALNMSLGGAPEGPAGTGKTETTKDLAKSIAKKCVVFNCSDRLDHIYMAKFFTGLCYCGAWACFDEFNRIELEVLSVIAEQILSIQIAVQKKAELFNLDQDEVKLNPTCAVFITMNPDYAGRSKLPDNLKALFRPVAMMIPDYAMIAEIYLYSYGFREARNLSRKITNSLKLASEQLSTQPHYDYGMRAVSTIIKAAGWYKQTDPKQNEDILVLRAIKCTNIPKFLGQDIPLFGGIVMDLFPGANEEEEKDDLLLESIRSAVSEEVLIESPRFIEKIFEIYRTVQLRHGLMIVGQSMAGKTCALKTLVKALSYNKDIELTFINPKSMTLEQLYGDTDPISQDWKDGILAQAIRNFTEKSTEGYQWIVLDGPVDAVWIESMNTVMDDNKKLCLSSGEIIKLTPSIRLIFEVDDLSQASPATVSRCGMIYMNPEDILGPKPIIKAWISYPPHYFLLNRFKDLFTNLFNDIFMPCLDIWFNEIRGTTPIQCSSGQITRNMIMLFQTFIIKKNKSRKQHDTDGQEEARLQLLARQDSMAEKSPLKLPGVVNKIISQQSIVNEVIKVARPEEIKREDERLSNLFIVAVQWSIGGVCDENGRKKFSHTLVEVSKKYVQLPENLQDCYYNEQERRWASWKSILTTPPKESNVNSILVPTISLVSYSFLLDELITRKENILIIGDTGTGKTVLIQSILQKLDKIYSVSSTMFSARSSSNEVQNFLESELIKRRKGYFGPEPGKFKIFWIDDLNMPAKEIYGAQPAVELLRSVIERNILYDRIALDVKYLEDVQYIGSMGHPGGGRNTITSRFMSKSFLLNFANYDSDSMFLILSTILMIGFSNHPMVIQDCVNNLTKAIIQVFGDVVTSLPPTPTKSHYTFNLRDLSNVLKGLFLVPSGKLSKIESIYKLWAHECLRVFADRLTEITDKDILIKILKTALFDNFKVNWDDCIGSELIFTNFLEDKVYQECTSTQRLKQCLENYLDDYNNENSVKMNLLMFDYAIEHISRISRVLVWNSGNLLLIGMGGSGRMSLTKLCAFLLRMIVFQIKLTKSYGMLEWGEDLKNVLKSAGQDEKKMVFILRDSEIIIEAFLENINNILNSGQAPNLFSSDEVQGVLEALRMNKLYSTLSDQQRLEIFISNVKKNLHIVLCMFPQGELMRTRLRQFPSLVNCCTIDWFTEWPEQALAKVAEYFIREESFIESEEKIQAAIKICVNFHLTVRDLSLNYLQEYKRYNYVTPTHYLLLLKNLKGLYQFKEATTVKLTKKYSTGVHQLDQTQITVHQLKEDLTALKPILEQKTILAEETLKKIQEENIEADKTRNLVASEQAACEIQAALANRIKKECEDALAKILPELEAAIKALDTIKKEDIDLVKTMHNPPEAVRLTLEAVAIMNKQKPVRQKDPDNPGVTKIDYYESGKKLLYINKFIEKLKKFDRNSLDDDVINKVTPYLNMPRFHPDVVKYASSAAEGMCKWVRAMYKFYRVNKEIKPKREALEEAERNVSEKTILLKQKQTELARVEEYIDSLRKKLDLQISEKNALIADIRSVEIKMDRAVKLIDQLSGERTSWESKVVDLSSDMENLLGDVLLSAAVVSYMGPFILSYREIALQHKWIPYINSLNKIICTSNYSLASAVGDPATLQKWTLYGLPSDKVSIENSLIIHHTLNWPLIIDPQGQASKWLKKMFTQLKVTNYKVKLENTDFMSTLENALLLGASLIIEDLKETIDPVLDPLLMKQWYKQDSMTVVKIGDAAKQIDPAFKLYMLSNYSNPHFSAEISTKVTLLNFTITEEGLAEQLLDLVCRKEMPKDTQERDQLILQSAEYRRNMQVFEDKILSMLQTGGSTILDNEELTNSLTESKTLSIEVGKKLAHVRQAEQKIAAIQNNYLPVSQISSVLYFCVADLCNIDHMYQFSMEWFVNIFKKGISEADRSKELNERVKNIMLKVREILFVSINTSLQEDDKVLFAFLISGRLQMYEGMIQPWQWKFFLTGLCGVAETQENKTNFLTDKSWREMLQLNTQIVGLRDDILNNSEKWKKFVSFDKIFTSLPPFEEFSMIIPEPYCKESLINRLLILRSLKPELVGMAVKSYVKSILGEKYLHPVIFSLQNIYKETAPLKPLVFVLTSGTDPLSLIKRYTNEIGTHLITVSLGKGQGERAEKIIRDSSVDGRWVLLQNCHLALSWLPRLELILEEMSSETEAKKIHHSFRLTLTAAPTEGFPVSILRKSVKAVSQLPSGLSNSLLGIYSAIADSKEESHFYESCSKPDFWKKLFFHLSFFHCVIRERGLYGPIGWNVKYEFNESDLRISSRQLLQMINQFPMPPFEALTHITAECNYGGRVTDDFDRRTLKEILLSFYNPDVLKETHTMVVPVSGYVYPINNDFSSITHAIKNFPQVQSPEIFGLHANAEISRSRKETYDICARLLALQPKAVSTSYDEQKASIIFMADIILSKISSTFDVKMVIEKYPLSYYESMNIVLAQELSRYNNLIKIITTSLVNIKKVYEGIILITEEYEILGQNMLKNKVPQNWMKVSYSSCKSLMSYIEDLRKRMDFFNNWIDNGRPYLFWISGFYFTQSFLTATLQEYSRKKQLPIDTLMFSFEVLSEIPHSSPEFGTYINGLFLEGARWNEEKLEECAPRELYYEFPVIWLKPTDTKPLDIGKYKCPVYRTLLRAGSLSTTGHSTNFILSILLNTDQPSSHWVKRGVALFTQLDD</sequence>
<keyword evidence="18" id="KW-1185">Reference proteome</keyword>
<dbReference type="InterPro" id="IPR041658">
    <property type="entry name" value="AAA_lid_11"/>
</dbReference>
<evidence type="ECO:0000256" key="12">
    <source>
        <dbReference type="ARBA" id="ARBA00023212"/>
    </source>
</evidence>
<dbReference type="FunFam" id="3.40.50.300:FF:002141">
    <property type="entry name" value="Dynein heavy chain"/>
    <property type="match status" value="1"/>
</dbReference>
<dbReference type="SMART" id="SM00382">
    <property type="entry name" value="AAA"/>
    <property type="match status" value="2"/>
</dbReference>
<dbReference type="Pfam" id="PF12780">
    <property type="entry name" value="AAA_8"/>
    <property type="match status" value="1"/>
</dbReference>
<dbReference type="Gene3D" id="6.10.140.1060">
    <property type="match status" value="1"/>
</dbReference>
<gene>
    <name evidence="17" type="ORF">SteCoe_20429</name>
</gene>
<feature type="domain" description="AAA+ ATPase" evidence="16">
    <location>
        <begin position="1560"/>
        <end position="1699"/>
    </location>
</feature>
<dbReference type="InterPro" id="IPR043157">
    <property type="entry name" value="Dynein_AAA1S"/>
</dbReference>
<dbReference type="InterPro" id="IPR043160">
    <property type="entry name" value="Dynein_C_barrel"/>
</dbReference>
<keyword evidence="11" id="KW-0505">Motor protein</keyword>
<dbReference type="Gene3D" id="1.20.920.30">
    <property type="match status" value="1"/>
</dbReference>
<dbReference type="Gene3D" id="1.20.140.100">
    <property type="entry name" value="Dynein heavy chain, N-terminal domain 2"/>
    <property type="match status" value="1"/>
</dbReference>
<dbReference type="InterPro" id="IPR035706">
    <property type="entry name" value="AAA_9"/>
</dbReference>
<evidence type="ECO:0000256" key="10">
    <source>
        <dbReference type="ARBA" id="ARBA00023069"/>
    </source>
</evidence>
<evidence type="ECO:0000256" key="8">
    <source>
        <dbReference type="ARBA" id="ARBA00023017"/>
    </source>
</evidence>
<dbReference type="Gene3D" id="1.10.472.130">
    <property type="match status" value="1"/>
</dbReference>
<dbReference type="Gene3D" id="1.20.1270.280">
    <property type="match status" value="1"/>
</dbReference>
<dbReference type="Pfam" id="PF12781">
    <property type="entry name" value="AAA_9"/>
    <property type="match status" value="1"/>
</dbReference>
<dbReference type="InterPro" id="IPR027417">
    <property type="entry name" value="P-loop_NTPase"/>
</dbReference>
<dbReference type="FunFam" id="1.10.8.1220:FF:000001">
    <property type="entry name" value="Dynein axonemal heavy chain 5"/>
    <property type="match status" value="1"/>
</dbReference>
<comment type="subcellular location">
    <subcellularLocation>
        <location evidence="1">Cytoplasm</location>
        <location evidence="1">Cytoskeleton</location>
        <location evidence="1">Cilium axoneme</location>
    </subcellularLocation>
</comment>
<protein>
    <recommendedName>
        <fullName evidence="16">AAA+ ATPase domain-containing protein</fullName>
    </recommendedName>
</protein>
<dbReference type="EMBL" id="MPUH01000466">
    <property type="protein sequence ID" value="OMJ79537.1"/>
    <property type="molecule type" value="Genomic_DNA"/>
</dbReference>
<dbReference type="GO" id="GO:0008569">
    <property type="term" value="F:minus-end-directed microtubule motor activity"/>
    <property type="evidence" value="ECO:0007669"/>
    <property type="project" value="InterPro"/>
</dbReference>
<dbReference type="Pfam" id="PF08393">
    <property type="entry name" value="DHC_N2"/>
    <property type="match status" value="1"/>
</dbReference>
<dbReference type="GO" id="GO:0030286">
    <property type="term" value="C:dynein complex"/>
    <property type="evidence" value="ECO:0007669"/>
    <property type="project" value="UniProtKB-KW"/>
</dbReference>
<dbReference type="Gene3D" id="3.10.490.20">
    <property type="match status" value="1"/>
</dbReference>
<comment type="caution">
    <text evidence="17">The sequence shown here is derived from an EMBL/GenBank/DDBJ whole genome shotgun (WGS) entry which is preliminary data.</text>
</comment>
<name>A0A1R2BSA3_9CILI</name>
<evidence type="ECO:0000256" key="13">
    <source>
        <dbReference type="ARBA" id="ARBA00023273"/>
    </source>
</evidence>
<keyword evidence="6" id="KW-0547">Nucleotide-binding</keyword>
<evidence type="ECO:0000256" key="14">
    <source>
        <dbReference type="SAM" id="Coils"/>
    </source>
</evidence>
<dbReference type="GO" id="GO:0007018">
    <property type="term" value="P:microtubule-based movement"/>
    <property type="evidence" value="ECO:0007669"/>
    <property type="project" value="InterPro"/>
</dbReference>
<dbReference type="FunFam" id="3.40.50.300:FF:000049">
    <property type="entry name" value="Dynein, axonemal, heavy chain 5"/>
    <property type="match status" value="1"/>
</dbReference>
<dbReference type="GO" id="GO:0005874">
    <property type="term" value="C:microtubule"/>
    <property type="evidence" value="ECO:0007669"/>
    <property type="project" value="UniProtKB-KW"/>
</dbReference>
<keyword evidence="3" id="KW-0963">Cytoplasm</keyword>
<dbReference type="InterPro" id="IPR035699">
    <property type="entry name" value="AAA_6"/>
</dbReference>
<dbReference type="OrthoDB" id="288882at2759"/>
<dbReference type="Gene3D" id="1.10.8.720">
    <property type="entry name" value="Region D6 of dynein motor"/>
    <property type="match status" value="1"/>
</dbReference>
<dbReference type="Pfam" id="PF22597">
    <property type="entry name" value="DYN_lid"/>
    <property type="match status" value="1"/>
</dbReference>
<feature type="domain" description="AAA+ ATPase" evidence="16">
    <location>
        <begin position="2223"/>
        <end position="2369"/>
    </location>
</feature>
<evidence type="ECO:0000259" key="16">
    <source>
        <dbReference type="SMART" id="SM00382"/>
    </source>
</evidence>
<dbReference type="InterPro" id="IPR024743">
    <property type="entry name" value="Dynein_HC_stalk"/>
</dbReference>
<dbReference type="PANTHER" id="PTHR22878:SF70">
    <property type="entry name" value="DYNEIN HEAVY CHAIN 2, AXONEMAL"/>
    <property type="match status" value="1"/>
</dbReference>
<evidence type="ECO:0000256" key="15">
    <source>
        <dbReference type="SAM" id="MobiDB-lite"/>
    </source>
</evidence>
<evidence type="ECO:0000256" key="11">
    <source>
        <dbReference type="ARBA" id="ARBA00023175"/>
    </source>
</evidence>
<evidence type="ECO:0000256" key="5">
    <source>
        <dbReference type="ARBA" id="ARBA00022737"/>
    </source>
</evidence>
<feature type="compositionally biased region" description="Polar residues" evidence="15">
    <location>
        <begin position="14"/>
        <end position="32"/>
    </location>
</feature>
<evidence type="ECO:0000256" key="7">
    <source>
        <dbReference type="ARBA" id="ARBA00022840"/>
    </source>
</evidence>
<dbReference type="SUPFAM" id="SSF52540">
    <property type="entry name" value="P-loop containing nucleoside triphosphate hydrolases"/>
    <property type="match status" value="5"/>
</dbReference>
<keyword evidence="4" id="KW-0493">Microtubule</keyword>
<evidence type="ECO:0000256" key="4">
    <source>
        <dbReference type="ARBA" id="ARBA00022701"/>
    </source>
</evidence>
<dbReference type="Pfam" id="PF12777">
    <property type="entry name" value="MT"/>
    <property type="match status" value="1"/>
</dbReference>
<dbReference type="Pfam" id="PF17852">
    <property type="entry name" value="Dynein_AAA_lid"/>
    <property type="match status" value="1"/>
</dbReference>